<reference evidence="1 2" key="1">
    <citation type="journal article" date="2011" name="Extremophiles">
        <title>Genomic analysis of Acidianus hospitalis W1 a host for studying crenarchaeal virus and plasmid life cycles.</title>
        <authorList>
            <person name="You X.Y."/>
            <person name="Liu C."/>
            <person name="Wang S.Y."/>
            <person name="Jiang C.Y."/>
            <person name="Shah S.A."/>
            <person name="Prangishvili D."/>
            <person name="She Q."/>
            <person name="Liu S.J."/>
            <person name="Garrett R.A."/>
        </authorList>
    </citation>
    <scope>NUCLEOTIDE SEQUENCE [LARGE SCALE GENOMIC DNA]</scope>
    <source>
        <strain evidence="1 2">W1</strain>
    </source>
</reference>
<dbReference type="HOGENOM" id="CLU_122250_0_0_2"/>
<organism evidence="1 2">
    <name type="scientific">Acidianus hospitalis (strain W1)</name>
    <dbReference type="NCBI Taxonomy" id="933801"/>
    <lineage>
        <taxon>Archaea</taxon>
        <taxon>Thermoproteota</taxon>
        <taxon>Thermoprotei</taxon>
        <taxon>Sulfolobales</taxon>
        <taxon>Sulfolobaceae</taxon>
        <taxon>Acidianus</taxon>
    </lineage>
</organism>
<dbReference type="RefSeq" id="WP_013775207.1">
    <property type="nucleotide sequence ID" value="NC_015518.1"/>
</dbReference>
<dbReference type="KEGG" id="aho:Ahos_0403"/>
<gene>
    <name evidence="1" type="ordered locus">Ahos_0403</name>
</gene>
<accession>F4B5S6</accession>
<dbReference type="AlphaFoldDB" id="F4B5S6"/>
<dbReference type="eggNOG" id="arCOG04294">
    <property type="taxonomic scope" value="Archaea"/>
</dbReference>
<dbReference type="Proteomes" id="UP000008458">
    <property type="component" value="Chromosome"/>
</dbReference>
<evidence type="ECO:0000313" key="2">
    <source>
        <dbReference type="Proteomes" id="UP000008458"/>
    </source>
</evidence>
<dbReference type="GeneID" id="10599843"/>
<name>F4B5S6_ACIHW</name>
<proteinExistence type="predicted"/>
<protein>
    <submittedName>
        <fullName evidence="1">Uncharacterized protein</fullName>
    </submittedName>
</protein>
<dbReference type="EMBL" id="CP002535">
    <property type="protein sequence ID" value="AEE93291.1"/>
    <property type="molecule type" value="Genomic_DNA"/>
</dbReference>
<reference key="2">
    <citation type="journal article" date="2011" name="Extremophiles">
        <title>Genomic analyses of Acidianus hospitalis W1 a host for studying crenarchaeal virus and plasmid life cycles.</title>
        <authorList>
            <person name="You X.Y."/>
            <person name="Liu C."/>
            <person name="Wang S.Y."/>
            <person name="Jiang C.Y."/>
            <person name="Shah S.A."/>
            <person name="Prangishvili D."/>
            <person name="Liu S.J."/>
            <person name="Garrett R.A."/>
        </authorList>
    </citation>
    <scope>NUCLEOTIDE SEQUENCE</scope>
    <source>
        <strain>W1</strain>
    </source>
</reference>
<evidence type="ECO:0000313" key="1">
    <source>
        <dbReference type="EMBL" id="AEE93291.1"/>
    </source>
</evidence>
<sequence>MITGFDEIDRIISPDRIVEFYSTDREILWLFYHRVIVLSSPIKVVIVGERGGIDPELIRRFREIFNVKGEIYIRRAFKAQDVKPTIEAMNEDMILVDPYHHRKLYGEIVSAIRNAGRVFIFSFMDREKEGSIFGLHSAHSLIRLERRSNKSFSFKIIKSVNTDEVEIPYSIWELFGKSKGEGLLTFLV</sequence>
<dbReference type="STRING" id="933801.Ahos_0403"/>
<dbReference type="OrthoDB" id="33816at2157"/>
<keyword evidence="2" id="KW-1185">Reference proteome</keyword>